<dbReference type="Proteomes" id="UP000000768">
    <property type="component" value="Chromosome 1"/>
</dbReference>
<reference evidence="2" key="2">
    <citation type="journal article" date="2018" name="Plant J.">
        <title>The Sorghum bicolor reference genome: improved assembly, gene annotations, a transcriptome atlas, and signatures of genome organization.</title>
        <authorList>
            <person name="McCormick R.F."/>
            <person name="Truong S.K."/>
            <person name="Sreedasyam A."/>
            <person name="Jenkins J."/>
            <person name="Shu S."/>
            <person name="Sims D."/>
            <person name="Kennedy M."/>
            <person name="Amirebrahimi M."/>
            <person name="Weers B.D."/>
            <person name="McKinley B."/>
            <person name="Mattison A."/>
            <person name="Morishige D.T."/>
            <person name="Grimwood J."/>
            <person name="Schmutz J."/>
            <person name="Mullet J.E."/>
        </authorList>
    </citation>
    <scope>NUCLEOTIDE SEQUENCE [LARGE SCALE GENOMIC DNA]</scope>
    <source>
        <strain evidence="2">cv. BTx623</strain>
    </source>
</reference>
<dbReference type="Gramene" id="KXG38994">
    <property type="protein sequence ID" value="KXG38994"/>
    <property type="gene ID" value="SORBI_3001G311400"/>
</dbReference>
<sequence length="107" mass="11913">MQAAGAGVADDDLQLLHGQRVAAPAPHLLHDAGHRVPGLHHHQHLLAAAVHPDVVHYGDHPHRLLVARVAEPGFQSWVFLLPQSQIYRLKIKPIILRVSNFKLIFTF</sequence>
<organism evidence="1 2">
    <name type="scientific">Sorghum bicolor</name>
    <name type="common">Sorghum</name>
    <name type="synonym">Sorghum vulgare</name>
    <dbReference type="NCBI Taxonomy" id="4558"/>
    <lineage>
        <taxon>Eukaryota</taxon>
        <taxon>Viridiplantae</taxon>
        <taxon>Streptophyta</taxon>
        <taxon>Embryophyta</taxon>
        <taxon>Tracheophyta</taxon>
        <taxon>Spermatophyta</taxon>
        <taxon>Magnoliopsida</taxon>
        <taxon>Liliopsida</taxon>
        <taxon>Poales</taxon>
        <taxon>Poaceae</taxon>
        <taxon>PACMAD clade</taxon>
        <taxon>Panicoideae</taxon>
        <taxon>Andropogonodae</taxon>
        <taxon>Andropogoneae</taxon>
        <taxon>Sorghinae</taxon>
        <taxon>Sorghum</taxon>
    </lineage>
</organism>
<keyword evidence="2" id="KW-1185">Reference proteome</keyword>
<accession>A0A1B6QM54</accession>
<gene>
    <name evidence="1" type="ORF">SORBI_3001G311400</name>
</gene>
<dbReference type="AlphaFoldDB" id="A0A1B6QM54"/>
<name>A0A1B6QM54_SORBI</name>
<dbReference type="EMBL" id="CM000760">
    <property type="protein sequence ID" value="KXG38994.1"/>
    <property type="molecule type" value="Genomic_DNA"/>
</dbReference>
<dbReference type="InParanoid" id="A0A1B6QM54"/>
<proteinExistence type="predicted"/>
<evidence type="ECO:0000313" key="2">
    <source>
        <dbReference type="Proteomes" id="UP000000768"/>
    </source>
</evidence>
<evidence type="ECO:0000313" key="1">
    <source>
        <dbReference type="EMBL" id="KXG38994.1"/>
    </source>
</evidence>
<protein>
    <submittedName>
        <fullName evidence="1">Uncharacterized protein</fullName>
    </submittedName>
</protein>
<reference evidence="1 2" key="1">
    <citation type="journal article" date="2009" name="Nature">
        <title>The Sorghum bicolor genome and the diversification of grasses.</title>
        <authorList>
            <person name="Paterson A.H."/>
            <person name="Bowers J.E."/>
            <person name="Bruggmann R."/>
            <person name="Dubchak I."/>
            <person name="Grimwood J."/>
            <person name="Gundlach H."/>
            <person name="Haberer G."/>
            <person name="Hellsten U."/>
            <person name="Mitros T."/>
            <person name="Poliakov A."/>
            <person name="Schmutz J."/>
            <person name="Spannagl M."/>
            <person name="Tang H."/>
            <person name="Wang X."/>
            <person name="Wicker T."/>
            <person name="Bharti A.K."/>
            <person name="Chapman J."/>
            <person name="Feltus F.A."/>
            <person name="Gowik U."/>
            <person name="Grigoriev I.V."/>
            <person name="Lyons E."/>
            <person name="Maher C.A."/>
            <person name="Martis M."/>
            <person name="Narechania A."/>
            <person name="Otillar R.P."/>
            <person name="Penning B.W."/>
            <person name="Salamov A.A."/>
            <person name="Wang Y."/>
            <person name="Zhang L."/>
            <person name="Carpita N.C."/>
            <person name="Freeling M."/>
            <person name="Gingle A.R."/>
            <person name="Hash C.T."/>
            <person name="Keller B."/>
            <person name="Klein P."/>
            <person name="Kresovich S."/>
            <person name="McCann M.C."/>
            <person name="Ming R."/>
            <person name="Peterson D.G."/>
            <person name="Mehboob-ur-Rahman"/>
            <person name="Ware D."/>
            <person name="Westhoff P."/>
            <person name="Mayer K.F."/>
            <person name="Messing J."/>
            <person name="Rokhsar D.S."/>
        </authorList>
    </citation>
    <scope>NUCLEOTIDE SEQUENCE [LARGE SCALE GENOMIC DNA]</scope>
    <source>
        <strain evidence="2">cv. BTx623</strain>
    </source>
</reference>